<name>A0A1X0XX60_9BACT</name>
<dbReference type="GO" id="GO:0016491">
    <property type="term" value="F:oxidoreductase activity"/>
    <property type="evidence" value="ECO:0007669"/>
    <property type="project" value="InterPro"/>
</dbReference>
<dbReference type="InterPro" id="IPR005025">
    <property type="entry name" value="FMN_Rdtase-like_dom"/>
</dbReference>
<dbReference type="EMBL" id="NAAD01000020">
    <property type="protein sequence ID" value="ORJ57426.1"/>
    <property type="molecule type" value="Genomic_DNA"/>
</dbReference>
<evidence type="ECO:0000256" key="3">
    <source>
        <dbReference type="SAM" id="MobiDB-lite"/>
    </source>
</evidence>
<feature type="transmembrane region" description="Helical" evidence="4">
    <location>
        <begin position="89"/>
        <end position="107"/>
    </location>
</feature>
<dbReference type="PANTHER" id="PTHR43278">
    <property type="entry name" value="NAD(P)H-DEPENDENT FMN-CONTAINING OXIDOREDUCTASE YWQN-RELATED"/>
    <property type="match status" value="1"/>
</dbReference>
<evidence type="ECO:0000313" key="7">
    <source>
        <dbReference type="EMBL" id="ORJ57426.1"/>
    </source>
</evidence>
<feature type="transmembrane region" description="Helical" evidence="4">
    <location>
        <begin position="56"/>
        <end position="74"/>
    </location>
</feature>
<dbReference type="Pfam" id="PF02036">
    <property type="entry name" value="SCP2"/>
    <property type="match status" value="1"/>
</dbReference>
<dbReference type="Gene3D" id="3.30.1050.10">
    <property type="entry name" value="SCP2 sterol-binding domain"/>
    <property type="match status" value="1"/>
</dbReference>
<dbReference type="SUPFAM" id="SSF52218">
    <property type="entry name" value="Flavoproteins"/>
    <property type="match status" value="1"/>
</dbReference>
<evidence type="ECO:0000256" key="1">
    <source>
        <dbReference type="ARBA" id="ARBA00022630"/>
    </source>
</evidence>
<dbReference type="Proteomes" id="UP000193136">
    <property type="component" value="Unassembled WGS sequence"/>
</dbReference>
<dbReference type="Pfam" id="PF03358">
    <property type="entry name" value="FMN_red"/>
    <property type="match status" value="1"/>
</dbReference>
<protein>
    <recommendedName>
        <fullName evidence="9">Multimeric flavodoxin WrbA</fullName>
    </recommendedName>
</protein>
<feature type="transmembrane region" description="Helical" evidence="4">
    <location>
        <begin position="30"/>
        <end position="49"/>
    </location>
</feature>
<feature type="transmembrane region" description="Helical" evidence="4">
    <location>
        <begin position="167"/>
        <end position="186"/>
    </location>
</feature>
<dbReference type="InterPro" id="IPR036527">
    <property type="entry name" value="SCP2_sterol-bd_dom_sf"/>
</dbReference>
<evidence type="ECO:0000259" key="5">
    <source>
        <dbReference type="Pfam" id="PF02036"/>
    </source>
</evidence>
<feature type="domain" description="SCP2" evidence="5">
    <location>
        <begin position="534"/>
        <end position="617"/>
    </location>
</feature>
<organism evidence="7 8">
    <name type="scientific">Geothermobacter hydrogeniphilus</name>
    <dbReference type="NCBI Taxonomy" id="1969733"/>
    <lineage>
        <taxon>Bacteria</taxon>
        <taxon>Pseudomonadati</taxon>
        <taxon>Thermodesulfobacteriota</taxon>
        <taxon>Desulfuromonadia</taxon>
        <taxon>Desulfuromonadales</taxon>
        <taxon>Geothermobacteraceae</taxon>
        <taxon>Geothermobacter</taxon>
    </lineage>
</organism>
<evidence type="ECO:0000256" key="4">
    <source>
        <dbReference type="SAM" id="Phobius"/>
    </source>
</evidence>
<evidence type="ECO:0000256" key="2">
    <source>
        <dbReference type="ARBA" id="ARBA00022643"/>
    </source>
</evidence>
<dbReference type="OrthoDB" id="9790975at2"/>
<dbReference type="SUPFAM" id="SSF55718">
    <property type="entry name" value="SCP-like"/>
    <property type="match status" value="1"/>
</dbReference>
<keyword evidence="4" id="KW-1133">Transmembrane helix</keyword>
<dbReference type="InterPro" id="IPR051796">
    <property type="entry name" value="ISF_SsuE-like"/>
</dbReference>
<comment type="caution">
    <text evidence="7">The sequence shown here is derived from an EMBL/GenBank/DDBJ whole genome shotgun (WGS) entry which is preliminary data.</text>
</comment>
<dbReference type="PANTHER" id="PTHR43278:SF4">
    <property type="entry name" value="NAD(P)H-DEPENDENT FMN-CONTAINING OXIDOREDUCTASE YWQN-RELATED"/>
    <property type="match status" value="1"/>
</dbReference>
<feature type="domain" description="NADPH-dependent FMN reductase-like" evidence="6">
    <location>
        <begin position="239"/>
        <end position="388"/>
    </location>
</feature>
<evidence type="ECO:0000313" key="8">
    <source>
        <dbReference type="Proteomes" id="UP000193136"/>
    </source>
</evidence>
<accession>A0A1X0XX60</accession>
<keyword evidence="2" id="KW-0288">FMN</keyword>
<keyword evidence="8" id="KW-1185">Reference proteome</keyword>
<dbReference type="Gene3D" id="3.40.50.360">
    <property type="match status" value="1"/>
</dbReference>
<keyword evidence="4" id="KW-0472">Membrane</keyword>
<sequence length="623" mass="68630">MKQLPALMPAAALTSFFILGRVNHFSLSLMRPLSLGLFLAAVWSLAVLMRSRRASALEKAICCYLGLAVTGFWLRPDDLGRLLADWPETSLYVIFMVMAVAPLLWGGEPFTTHFARRRAPPEVWEHPVFKRINLHMTGVWAGIFFSCAISTAIPSIWPALSAGPLELLFRVILPATLLLGIGLPFTRGYPAHYQRKLGLEPVSTGHSVSGTKPAGPFSPVPVKASSSDEEAPMSNSQTIVAINGSPHAGIGNTSLMLEMLRPTLKEQGLELEVINLSEIELTYCHGCAWCLEKGQCWIDDDHRKTTRKLLAAAGVILASPVYFHQVTAQMKTFIDRNLALGHKPRPNWKPGLAVSVSAGLGESDTAAYLAEILRSFGAFSVGSLTAMATNPGEFVGEEAVRQRAVDLAGDLARAVRENRRYPATDQDLRFYQFMSNLVRTEQDGVMKHDHQHWRELGLYRDFNAYIGQETNRQSRIDTRLREEWIRQLMTERAAGKTRQAETTSAPEAAEGMNISTCRELLEGMPRVFNPDMAGDLRANIQFEVSGAENFIAHLSIADGCCSFREGPADRAELTVKTPGEVWLAIAQGKLDGQQALISGQYTTRGNLGLLLKLKTLFSRAPQS</sequence>
<dbReference type="AlphaFoldDB" id="A0A1X0XX60"/>
<feature type="transmembrane region" description="Helical" evidence="4">
    <location>
        <begin position="139"/>
        <end position="161"/>
    </location>
</feature>
<keyword evidence="1" id="KW-0285">Flavoprotein</keyword>
<keyword evidence="4" id="KW-0812">Transmembrane</keyword>
<dbReference type="InterPro" id="IPR003033">
    <property type="entry name" value="SCP2_sterol-bd_dom"/>
</dbReference>
<dbReference type="InterPro" id="IPR029039">
    <property type="entry name" value="Flavoprotein-like_sf"/>
</dbReference>
<dbReference type="STRING" id="1969733.B5V00_13920"/>
<evidence type="ECO:0000259" key="6">
    <source>
        <dbReference type="Pfam" id="PF03358"/>
    </source>
</evidence>
<evidence type="ECO:0008006" key="9">
    <source>
        <dbReference type="Google" id="ProtNLM"/>
    </source>
</evidence>
<reference evidence="7 8" key="1">
    <citation type="submission" date="2017-03" db="EMBL/GenBank/DDBJ databases">
        <title>Genome sequence of Geothermobacter sp. EPR-M, Deep-Sea Iron Reducer.</title>
        <authorList>
            <person name="Tully B."/>
            <person name="Savalia P."/>
            <person name="Abuyen K."/>
            <person name="Baughan C."/>
            <person name="Romero E."/>
            <person name="Ronkowski C."/>
            <person name="Torres B."/>
            <person name="Tremblay J."/>
            <person name="Trujillo A."/>
            <person name="Tyler M."/>
            <person name="Perez-Rodriguez I."/>
            <person name="Amend J."/>
        </authorList>
    </citation>
    <scope>NUCLEOTIDE SEQUENCE [LARGE SCALE GENOMIC DNA]</scope>
    <source>
        <strain evidence="7 8">EPR-M</strain>
    </source>
</reference>
<proteinExistence type="predicted"/>
<feature type="region of interest" description="Disordered" evidence="3">
    <location>
        <begin position="204"/>
        <end position="230"/>
    </location>
</feature>
<dbReference type="RefSeq" id="WP_085011425.1">
    <property type="nucleotide sequence ID" value="NZ_NAAD01000020.1"/>
</dbReference>
<gene>
    <name evidence="7" type="ORF">B5V00_13920</name>
</gene>